<evidence type="ECO:0000313" key="2">
    <source>
        <dbReference type="EMBL" id="SDE52014.1"/>
    </source>
</evidence>
<dbReference type="AlphaFoldDB" id="A0A1G7DKB9"/>
<dbReference type="EMBL" id="FMZV01000021">
    <property type="protein sequence ID" value="SDE52014.1"/>
    <property type="molecule type" value="Genomic_DNA"/>
</dbReference>
<evidence type="ECO:0000313" key="3">
    <source>
        <dbReference type="Proteomes" id="UP000199628"/>
    </source>
</evidence>
<dbReference type="Proteomes" id="UP000199628">
    <property type="component" value="Unassembled WGS sequence"/>
</dbReference>
<accession>A0A1G7DKB9</accession>
<protein>
    <submittedName>
        <fullName evidence="2">Uncharacterized protein</fullName>
    </submittedName>
</protein>
<gene>
    <name evidence="2" type="ORF">SAMN04488239_12166</name>
</gene>
<sequence>MPHPPIECAAGRKDRFDPYGGADSASKPRVFAFGSPGPAISWKDTPIHFRLSKKD</sequence>
<evidence type="ECO:0000256" key="1">
    <source>
        <dbReference type="SAM" id="MobiDB-lite"/>
    </source>
</evidence>
<name>A0A1G7DKB9_9RHOB</name>
<organism evidence="2 3">
    <name type="scientific">Ruegeria marina</name>
    <dbReference type="NCBI Taxonomy" id="639004"/>
    <lineage>
        <taxon>Bacteria</taxon>
        <taxon>Pseudomonadati</taxon>
        <taxon>Pseudomonadota</taxon>
        <taxon>Alphaproteobacteria</taxon>
        <taxon>Rhodobacterales</taxon>
        <taxon>Roseobacteraceae</taxon>
        <taxon>Ruegeria</taxon>
    </lineage>
</organism>
<feature type="region of interest" description="Disordered" evidence="1">
    <location>
        <begin position="1"/>
        <end position="22"/>
    </location>
</feature>
<keyword evidence="3" id="KW-1185">Reference proteome</keyword>
<proteinExistence type="predicted"/>
<dbReference type="STRING" id="639004.SAMN04488239_12166"/>
<reference evidence="3" key="1">
    <citation type="submission" date="2016-10" db="EMBL/GenBank/DDBJ databases">
        <authorList>
            <person name="Varghese N."/>
            <person name="Submissions S."/>
        </authorList>
    </citation>
    <scope>NUCLEOTIDE SEQUENCE [LARGE SCALE GENOMIC DNA]</scope>
    <source>
        <strain evidence="3">CGMCC 1.9108</strain>
    </source>
</reference>